<evidence type="ECO:0000256" key="3">
    <source>
        <dbReference type="ARBA" id="ARBA00022475"/>
    </source>
</evidence>
<name>A0A1B0C1Q7_9MUSC</name>
<evidence type="ECO:0000256" key="4">
    <source>
        <dbReference type="ARBA" id="ARBA00022692"/>
    </source>
</evidence>
<dbReference type="InterPro" id="IPR006135">
    <property type="entry name" value="T3SS_substrate_exporter"/>
</dbReference>
<dbReference type="InterPro" id="IPR029025">
    <property type="entry name" value="T3SS_substrate_exporter_C"/>
</dbReference>
<dbReference type="Proteomes" id="UP000092460">
    <property type="component" value="Unassembled WGS sequence"/>
</dbReference>
<keyword evidence="9" id="KW-1185">Reference proteome</keyword>
<evidence type="ECO:0000256" key="2">
    <source>
        <dbReference type="ARBA" id="ARBA00008835"/>
    </source>
</evidence>
<reference evidence="9" key="1">
    <citation type="submission" date="2015-01" db="EMBL/GenBank/DDBJ databases">
        <authorList>
            <person name="Aksoy S."/>
            <person name="Warren W."/>
            <person name="Wilson R.K."/>
        </authorList>
    </citation>
    <scope>NUCLEOTIDE SEQUENCE [LARGE SCALE GENOMIC DNA]</scope>
    <source>
        <strain evidence="9">IAEA</strain>
    </source>
</reference>
<keyword evidence="3" id="KW-1003">Cell membrane</keyword>
<keyword evidence="6 7" id="KW-0472">Membrane</keyword>
<proteinExistence type="inferred from homology"/>
<accession>A0A1B0C1Q7</accession>
<dbReference type="Pfam" id="PF01312">
    <property type="entry name" value="Bac_export_2"/>
    <property type="match status" value="1"/>
</dbReference>
<dbReference type="InterPro" id="IPR025505">
    <property type="entry name" value="FHIPEP_CS"/>
</dbReference>
<feature type="transmembrane region" description="Helical" evidence="7">
    <location>
        <begin position="283"/>
        <end position="303"/>
    </location>
</feature>
<dbReference type="InterPro" id="IPR042196">
    <property type="entry name" value="FHIPEP_4"/>
</dbReference>
<dbReference type="Pfam" id="PF00771">
    <property type="entry name" value="FHIPEP"/>
    <property type="match status" value="1"/>
</dbReference>
<evidence type="ECO:0008006" key="10">
    <source>
        <dbReference type="Google" id="ProtNLM"/>
    </source>
</evidence>
<dbReference type="EMBL" id="JXJN01024141">
    <property type="status" value="NOT_ANNOTATED_CDS"/>
    <property type="molecule type" value="Genomic_DNA"/>
</dbReference>
<dbReference type="PRINTS" id="PR00949">
    <property type="entry name" value="TYPE3IMAPROT"/>
</dbReference>
<dbReference type="PROSITE" id="PS00994">
    <property type="entry name" value="FHIPEP"/>
    <property type="match status" value="1"/>
</dbReference>
<comment type="similarity">
    <text evidence="2">Belongs to the FHIPEP (flagella/HR/invasion proteins export pore) family.</text>
</comment>
<sequence length="754" mass="84477">MSRIEIQDENKEHEGNPQLKNFIRQKQRKLAYHRMMHNIKQADVIILNPIHYAVALRYEQNKMHAPILIAKGSGNIAIKIKKKAQKYFIPIIRIPKLAQTIYKYCRIGDYIPSELYESVAKVLTWVYNLKNWKKLAMFTRSILDFLIFPTILLFSTLLRLALNIASSRIILLKGQYGHSAAGKIIDAFGNFLVGGNFAVGIIIFSMLVIINFMVITKGSVRIAEVGARFILDGMPGKQMAIDADLNSGLIGEKEAKKRRFEISQESDFYGSMDGASKFVRGDAVAGILIMIINLIGGLLIGTIQHNMDVLSAGKTYTILTVGDGLVAQIPALIVSTAAGVIVTRVIFLSALIIGIFGFIPGMPNTIFLCFTCLLFFITWYLSKKIDISKKNVSNVSNTNLNKNSQIFHEATWNDVHQEDALGLEVGYKLITMVDNNKNNGILLKRIKGIRKQFARDMGFLPPVIHIRDNLEISPICYRILLSGVEIGSGEVYPEKFMAINPGLIKKELVGQICHEPAFGLQAIWINKELKEEASSFGYTVVDSSTVITTHFHAILMQYAGELFGRQEAQHLLDHIKKNTPKLVDGFIPEILSLAIFNKILKNLLSEQIPIKDMKSIIDCLSENFPEKNDIEILINLVRQKLGRFITQNWFPKNQYKNEIQVIGLDSELEKLLINTVHSGGALEPNIVSNLIKNVSDALKNQKNIGAPNVLLVNPMIRATLSRLLKIVLPKVVILSTTEIVDTRPIRFTSVIDCK</sequence>
<feature type="transmembrane region" description="Helical" evidence="7">
    <location>
        <begin position="142"/>
        <end position="162"/>
    </location>
</feature>
<evidence type="ECO:0000256" key="6">
    <source>
        <dbReference type="ARBA" id="ARBA00023136"/>
    </source>
</evidence>
<dbReference type="EnsemblMetazoa" id="GPPI046746-RA">
    <property type="protein sequence ID" value="GPPI046746-PA"/>
    <property type="gene ID" value="GPPI046746"/>
</dbReference>
<keyword evidence="5 7" id="KW-1133">Transmembrane helix</keyword>
<dbReference type="Gene3D" id="3.40.30.60">
    <property type="entry name" value="FHIPEP family, domain 1"/>
    <property type="match status" value="1"/>
</dbReference>
<evidence type="ECO:0000313" key="8">
    <source>
        <dbReference type="EnsemblMetazoa" id="GPPI046746-PA"/>
    </source>
</evidence>
<evidence type="ECO:0000256" key="1">
    <source>
        <dbReference type="ARBA" id="ARBA00004651"/>
    </source>
</evidence>
<keyword evidence="4 7" id="KW-0812">Transmembrane</keyword>
<dbReference type="SUPFAM" id="SSF160544">
    <property type="entry name" value="EscU C-terminal domain-like"/>
    <property type="match status" value="1"/>
</dbReference>
<dbReference type="PANTHER" id="PTHR30161">
    <property type="entry name" value="FLAGELLAR EXPORT PROTEIN, MEMBRANE FLHA SUBUNIT-RELATED"/>
    <property type="match status" value="1"/>
</dbReference>
<feature type="transmembrane region" description="Helical" evidence="7">
    <location>
        <begin position="365"/>
        <end position="382"/>
    </location>
</feature>
<organism evidence="8 9">
    <name type="scientific">Glossina palpalis gambiensis</name>
    <dbReference type="NCBI Taxonomy" id="67801"/>
    <lineage>
        <taxon>Eukaryota</taxon>
        <taxon>Metazoa</taxon>
        <taxon>Ecdysozoa</taxon>
        <taxon>Arthropoda</taxon>
        <taxon>Hexapoda</taxon>
        <taxon>Insecta</taxon>
        <taxon>Pterygota</taxon>
        <taxon>Neoptera</taxon>
        <taxon>Endopterygota</taxon>
        <taxon>Diptera</taxon>
        <taxon>Brachycera</taxon>
        <taxon>Muscomorpha</taxon>
        <taxon>Hippoboscoidea</taxon>
        <taxon>Glossinidae</taxon>
        <taxon>Glossina</taxon>
    </lineage>
</organism>
<dbReference type="VEuPathDB" id="VectorBase:GPPI046746"/>
<dbReference type="InterPro" id="IPR042194">
    <property type="entry name" value="FHIPEP_1"/>
</dbReference>
<dbReference type="Gene3D" id="3.40.1690.10">
    <property type="entry name" value="secretion proteins EscU"/>
    <property type="match status" value="1"/>
</dbReference>
<protein>
    <recommendedName>
        <fullName evidence="10">Flagellar biosynthesis protein FlhA</fullName>
    </recommendedName>
</protein>
<dbReference type="Gene3D" id="1.10.8.540">
    <property type="entry name" value="FHIPEP family, domain 3"/>
    <property type="match status" value="1"/>
</dbReference>
<dbReference type="InterPro" id="IPR001712">
    <property type="entry name" value="T3SS_FHIPEP"/>
</dbReference>
<evidence type="ECO:0000256" key="5">
    <source>
        <dbReference type="ARBA" id="ARBA00022989"/>
    </source>
</evidence>
<dbReference type="STRING" id="67801.A0A1B0C1Q7"/>
<evidence type="ECO:0000256" key="7">
    <source>
        <dbReference type="SAM" id="Phobius"/>
    </source>
</evidence>
<reference evidence="8" key="2">
    <citation type="submission" date="2020-05" db="UniProtKB">
        <authorList>
            <consortium name="EnsemblMetazoa"/>
        </authorList>
    </citation>
    <scope>IDENTIFICATION</scope>
    <source>
        <strain evidence="8">IAEA</strain>
    </source>
</reference>
<dbReference type="InterPro" id="IPR042193">
    <property type="entry name" value="FHIPEP_3"/>
</dbReference>
<evidence type="ECO:0000313" key="9">
    <source>
        <dbReference type="Proteomes" id="UP000092460"/>
    </source>
</evidence>
<dbReference type="GO" id="GO:0009306">
    <property type="term" value="P:protein secretion"/>
    <property type="evidence" value="ECO:0007669"/>
    <property type="project" value="InterPro"/>
</dbReference>
<comment type="subcellular location">
    <subcellularLocation>
        <location evidence="1">Cell membrane</location>
        <topology evidence="1">Multi-pass membrane protein</topology>
    </subcellularLocation>
</comment>
<feature type="transmembrane region" description="Helical" evidence="7">
    <location>
        <begin position="197"/>
        <end position="215"/>
    </location>
</feature>
<dbReference type="Gene3D" id="3.40.50.12790">
    <property type="entry name" value="FHIPEP family, domain 4"/>
    <property type="match status" value="1"/>
</dbReference>
<dbReference type="AlphaFoldDB" id="A0A1B0C1Q7"/>
<dbReference type="GO" id="GO:0005886">
    <property type="term" value="C:plasma membrane"/>
    <property type="evidence" value="ECO:0007669"/>
    <property type="project" value="UniProtKB-SubCell"/>
</dbReference>
<dbReference type="PANTHER" id="PTHR30161:SF1">
    <property type="entry name" value="FLAGELLAR BIOSYNTHESIS PROTEIN FLHA-RELATED"/>
    <property type="match status" value="1"/>
</dbReference>